<reference evidence="3 4" key="1">
    <citation type="submission" date="2014-07" db="EMBL/GenBank/DDBJ databases">
        <title>Whole Genome Sequence of the Amycolatopsis methanolica 239.</title>
        <authorList>
            <person name="Tang B."/>
        </authorList>
    </citation>
    <scope>NUCLEOTIDE SEQUENCE [LARGE SCALE GENOMIC DNA]</scope>
    <source>
        <strain evidence="3 4">239</strain>
    </source>
</reference>
<accession>A0A076MY91</accession>
<organism evidence="3 4">
    <name type="scientific">Amycolatopsis methanolica 239</name>
    <dbReference type="NCBI Taxonomy" id="1068978"/>
    <lineage>
        <taxon>Bacteria</taxon>
        <taxon>Bacillati</taxon>
        <taxon>Actinomycetota</taxon>
        <taxon>Actinomycetes</taxon>
        <taxon>Pseudonocardiales</taxon>
        <taxon>Pseudonocardiaceae</taxon>
        <taxon>Amycolatopsis</taxon>
        <taxon>Amycolatopsis methanolica group</taxon>
    </lineage>
</organism>
<dbReference type="eggNOG" id="COG0241">
    <property type="taxonomic scope" value="Bacteria"/>
</dbReference>
<dbReference type="AlphaFoldDB" id="A0A076MY91"/>
<keyword evidence="2" id="KW-0472">Membrane</keyword>
<dbReference type="STRING" id="1068978.AMETH_6007"/>
<dbReference type="EMBL" id="CP009110">
    <property type="protein sequence ID" value="AIJ26099.1"/>
    <property type="molecule type" value="Genomic_DNA"/>
</dbReference>
<dbReference type="HOGENOM" id="CLU_405271_0_0_11"/>
<feature type="transmembrane region" description="Helical" evidence="2">
    <location>
        <begin position="67"/>
        <end position="95"/>
    </location>
</feature>
<evidence type="ECO:0000313" key="3">
    <source>
        <dbReference type="EMBL" id="AIJ26099.1"/>
    </source>
</evidence>
<protein>
    <submittedName>
        <fullName evidence="3">Uncharacterized protein</fullName>
    </submittedName>
</protein>
<dbReference type="RefSeq" id="WP_017984937.1">
    <property type="nucleotide sequence ID" value="NZ_AQUL01000001.1"/>
</dbReference>
<keyword evidence="2" id="KW-0812">Transmembrane</keyword>
<feature type="transmembrane region" description="Helical" evidence="2">
    <location>
        <begin position="107"/>
        <end position="129"/>
    </location>
</feature>
<proteinExistence type="predicted"/>
<keyword evidence="2" id="KW-1133">Transmembrane helix</keyword>
<evidence type="ECO:0000313" key="4">
    <source>
        <dbReference type="Proteomes" id="UP000062973"/>
    </source>
</evidence>
<keyword evidence="4" id="KW-1185">Reference proteome</keyword>
<evidence type="ECO:0000256" key="2">
    <source>
        <dbReference type="SAM" id="Phobius"/>
    </source>
</evidence>
<name>A0A076MY91_AMYME</name>
<feature type="compositionally biased region" description="Basic and acidic residues" evidence="1">
    <location>
        <begin position="569"/>
        <end position="587"/>
    </location>
</feature>
<sequence length="678" mass="75016">MRAQDDTTRYPCAAAHLDSGYADRAIREFLTEPTRPLPHSPGFDPARVLVEAIASRGRRKLRDGIPAVLFGLFVWASGPSVVLFTWLVLAVALVIPSIWRRTFNVALKAAIVVVLGAFALAGLLIYLIGAIDPQATEDFTGGYYGDYYGPADGDEEVWTYVSIALVVLMLAVLVTDRLVVRSLLVERFGYRARNRPPADPFTTERPLLGLCPPRFVRQLHRYRDAEQSPQDAVPLFVHRGYNPFVGARLHRESWSMALPLDRLPEDHKPDGTPFDELTTPLLYERVRAAMAVLQESESLSPDRRLRELSIREAVFASSAELIDHVHQPESVVYLRGLDRAPERYLPPGEVAALRRQPREWARYYLCFQVETWDRDLVMSSYLHAAVDASTLYLEWTPCVLPPVRDRYRAVDKLPAGVAAPIGQALLRLLRLPVTIWGRARHTVQWIRPPRQDHGLINPDAYGSLRTLREMAAADDVGSYFQLVDVERYEKILHNRLMPAISRVLRDCGYSPAGFERQAVTVIHKEITIHGDNYASINTGANTGSMDGANVHTATGDLGHARRQHQRRQLRPDQHGNEQRLDERREHQPAAAAAGHTAGAAACRDGRAGGRGPEGAGPELDRPAGGRAEGAGSGHGRGRGARGGPHSVGEGQGSAVPGVRGERDGGADRWAYFGTHRAF</sequence>
<feature type="region of interest" description="Disordered" evidence="1">
    <location>
        <begin position="558"/>
        <end position="666"/>
    </location>
</feature>
<dbReference type="Proteomes" id="UP000062973">
    <property type="component" value="Chromosome"/>
</dbReference>
<feature type="transmembrane region" description="Helical" evidence="2">
    <location>
        <begin position="157"/>
        <end position="180"/>
    </location>
</feature>
<evidence type="ECO:0000256" key="1">
    <source>
        <dbReference type="SAM" id="MobiDB-lite"/>
    </source>
</evidence>
<feature type="compositionally biased region" description="Low complexity" evidence="1">
    <location>
        <begin position="589"/>
        <end position="602"/>
    </location>
</feature>
<gene>
    <name evidence="3" type="ORF">AMETH_6007</name>
</gene>
<dbReference type="KEGG" id="amq:AMETH_6007"/>
<dbReference type="PATRIC" id="fig|1068978.7.peg.6449"/>